<dbReference type="SUPFAM" id="SSF55136">
    <property type="entry name" value="Probable bacterial effector-binding domain"/>
    <property type="match status" value="1"/>
</dbReference>
<dbReference type="InterPro" id="IPR029442">
    <property type="entry name" value="GyrI-like"/>
</dbReference>
<reference evidence="2 3" key="1">
    <citation type="submission" date="2021-01" db="EMBL/GenBank/DDBJ databases">
        <title>Chryseolinea sp. Jin1 Genome sequencing and assembly.</title>
        <authorList>
            <person name="Kim I."/>
        </authorList>
    </citation>
    <scope>NUCLEOTIDE SEQUENCE [LARGE SCALE GENOMIC DNA]</scope>
    <source>
        <strain evidence="2 3">Jin1</strain>
    </source>
</reference>
<feature type="domain" description="AraC effector-binding" evidence="1">
    <location>
        <begin position="2"/>
        <end position="159"/>
    </location>
</feature>
<dbReference type="SMART" id="SM00871">
    <property type="entry name" value="AraC_E_bind"/>
    <property type="match status" value="1"/>
</dbReference>
<gene>
    <name evidence="2" type="ORF">JI741_08220</name>
</gene>
<protein>
    <submittedName>
        <fullName evidence="2">GyrI-like domain-containing protein</fullName>
    </submittedName>
</protein>
<organism evidence="2 3">
    <name type="scientific">Chryseolinea lacunae</name>
    <dbReference type="NCBI Taxonomy" id="2801331"/>
    <lineage>
        <taxon>Bacteria</taxon>
        <taxon>Pseudomonadati</taxon>
        <taxon>Bacteroidota</taxon>
        <taxon>Cytophagia</taxon>
        <taxon>Cytophagales</taxon>
        <taxon>Fulvivirgaceae</taxon>
        <taxon>Chryseolinea</taxon>
    </lineage>
</organism>
<dbReference type="RefSeq" id="WP_202008559.1">
    <property type="nucleotide sequence ID" value="NZ_JAERRB010000002.1"/>
</dbReference>
<dbReference type="Pfam" id="PF06445">
    <property type="entry name" value="GyrI-like"/>
    <property type="match status" value="1"/>
</dbReference>
<proteinExistence type="predicted"/>
<comment type="caution">
    <text evidence="2">The sequence shown here is derived from an EMBL/GenBank/DDBJ whole genome shotgun (WGS) entry which is preliminary data.</text>
</comment>
<evidence type="ECO:0000313" key="2">
    <source>
        <dbReference type="EMBL" id="MBL0741202.1"/>
    </source>
</evidence>
<evidence type="ECO:0000259" key="1">
    <source>
        <dbReference type="SMART" id="SM00871"/>
    </source>
</evidence>
<name>A0ABS1KR87_9BACT</name>
<sequence>MNEPRIETLPPKKLIGQRVRMSLTNNKTAMLFQGFMPRRKEIANTVSSDIFCVQVYDTGFSIHGFGPDTEHTKWAAVEVTHFDDIPHAMETLTLSGGLYAVFLHQGAASDFEKTFHFIYADWFPRSGYALDARAHFEILGIKYKNNQPDSEEEVWVPVRLNPA</sequence>
<dbReference type="EMBL" id="JAERRB010000002">
    <property type="protein sequence ID" value="MBL0741202.1"/>
    <property type="molecule type" value="Genomic_DNA"/>
</dbReference>
<dbReference type="Gene3D" id="3.20.80.10">
    <property type="entry name" value="Regulatory factor, effector binding domain"/>
    <property type="match status" value="1"/>
</dbReference>
<dbReference type="InterPro" id="IPR010499">
    <property type="entry name" value="AraC_E-bd"/>
</dbReference>
<dbReference type="InterPro" id="IPR011256">
    <property type="entry name" value="Reg_factor_effector_dom_sf"/>
</dbReference>
<evidence type="ECO:0000313" key="3">
    <source>
        <dbReference type="Proteomes" id="UP000613030"/>
    </source>
</evidence>
<accession>A0ABS1KR87</accession>
<dbReference type="Proteomes" id="UP000613030">
    <property type="component" value="Unassembled WGS sequence"/>
</dbReference>
<keyword evidence="3" id="KW-1185">Reference proteome</keyword>